<feature type="compositionally biased region" description="Basic and acidic residues" evidence="1">
    <location>
        <begin position="535"/>
        <end position="544"/>
    </location>
</feature>
<feature type="transmembrane region" description="Helical" evidence="2">
    <location>
        <begin position="425"/>
        <end position="447"/>
    </location>
</feature>
<feature type="compositionally biased region" description="Acidic residues" evidence="1">
    <location>
        <begin position="471"/>
        <end position="484"/>
    </location>
</feature>
<feature type="compositionally biased region" description="Basic and acidic residues" evidence="1">
    <location>
        <begin position="485"/>
        <end position="500"/>
    </location>
</feature>
<evidence type="ECO:0000256" key="2">
    <source>
        <dbReference type="SAM" id="Phobius"/>
    </source>
</evidence>
<keyword evidence="2" id="KW-0812">Transmembrane</keyword>
<organism evidence="3">
    <name type="scientific">uncultured bacterium Contigcl_1565</name>
    <dbReference type="NCBI Taxonomy" id="1393654"/>
    <lineage>
        <taxon>Bacteria</taxon>
        <taxon>environmental samples</taxon>
    </lineage>
</organism>
<proteinExistence type="predicted"/>
<feature type="transmembrane region" description="Helical" evidence="2">
    <location>
        <begin position="126"/>
        <end position="148"/>
    </location>
</feature>
<feature type="transmembrane region" description="Helical" evidence="2">
    <location>
        <begin position="35"/>
        <end position="55"/>
    </location>
</feature>
<reference evidence="3" key="1">
    <citation type="journal article" date="2013" name="PLoS ONE">
        <title>Metagenomic insights into the carbohydrate-active enzymes carried by the microorganisms adhering to solid digesta in the rumen of cows.</title>
        <authorList>
            <person name="Wang L."/>
            <person name="Hatem A."/>
            <person name="Catalyurek U.V."/>
            <person name="Morrison M."/>
            <person name="Yu Z."/>
        </authorList>
    </citation>
    <scope>NUCLEOTIDE SEQUENCE</scope>
</reference>
<feature type="compositionally biased region" description="Acidic residues" evidence="1">
    <location>
        <begin position="545"/>
        <end position="557"/>
    </location>
</feature>
<keyword evidence="2" id="KW-0472">Membrane</keyword>
<feature type="transmembrane region" description="Helical" evidence="2">
    <location>
        <begin position="102"/>
        <end position="120"/>
    </location>
</feature>
<evidence type="ECO:0000256" key="1">
    <source>
        <dbReference type="SAM" id="MobiDB-lite"/>
    </source>
</evidence>
<sequence>LWLILTNLIIVSKREKRDDPLASSLPQYKRTVAGVIFYTLSIVLCTVAATFLMFYTYRIDGNTLMAGYSTYSDLSPHTAMVSSFGSGFNFPTQYMHFSGNGIQYHFFFYFLCGMLEYMGMPLDYAVNVPSIITMCCALVLLGLLSILISGRRISFLIAPILVFFRSSFNVFLHIRDLLEQGTSFNESLDLIRSSVTWYKETPYDDWGIWAINVYPNQRHLMLGVSVILILIILFLPHLRRMGTSFLRFDSANESLKYFFWSRNAWLPRKADPLNSVGIAVTACLIVIVMPYFHGSALIAALLILFGMAVFSEARLLYLATAVCAVASSFIQTMVFSGGAGNVVSLERVTGFVIPEATELETFKYIIIVTGLTLVIAVICAVTIFVKDLIKRKPVYRFFLLIAILIPFLFAFNFQVSLEMLANHKFIQISLILADAFVACALANMFYLPVKIKGHAQADADIVTEAAAANTAEEETAPSEEETEEEAKTIAEETAPEEKPAEILFGDEEDPSGEAENKALALKEETASPAEISFPGKEETAKEIPSEEAEEEDGEEESEPSKTPMVHEPIEDKKEKGLSLPVFIVFQVITAALALALLVPLTATGVSEWCTYVNLNKGYVTVNMDSPLAEWIRKNTDTKDVFLTPCWALNRFSLSGRAMYYGWPYYAWSAGHDTDTRNIIYGWLASGCDGDVDEFVRYCKERDIRYVIDDPDFYDQELADGRTYNHEFFAENFTTVAYFAEDNNTTVYRIY</sequence>
<dbReference type="AlphaFoldDB" id="W0FSF0"/>
<feature type="transmembrane region" description="Helical" evidence="2">
    <location>
        <begin position="397"/>
        <end position="413"/>
    </location>
</feature>
<accession>W0FSF0</accession>
<feature type="transmembrane region" description="Helical" evidence="2">
    <location>
        <begin position="579"/>
        <end position="600"/>
    </location>
</feature>
<feature type="transmembrane region" description="Helical" evidence="2">
    <location>
        <begin position="219"/>
        <end position="238"/>
    </location>
</feature>
<feature type="transmembrane region" description="Helical" evidence="2">
    <location>
        <begin position="364"/>
        <end position="385"/>
    </location>
</feature>
<feature type="non-terminal residue" evidence="3">
    <location>
        <position position="1"/>
    </location>
</feature>
<feature type="compositionally biased region" description="Basic and acidic residues" evidence="1">
    <location>
        <begin position="514"/>
        <end position="525"/>
    </location>
</feature>
<feature type="transmembrane region" description="Helical" evidence="2">
    <location>
        <begin position="324"/>
        <end position="344"/>
    </location>
</feature>
<keyword evidence="2" id="KW-1133">Transmembrane helix</keyword>
<feature type="region of interest" description="Disordered" evidence="1">
    <location>
        <begin position="467"/>
        <end position="566"/>
    </location>
</feature>
<evidence type="ECO:0000313" key="3">
    <source>
        <dbReference type="EMBL" id="AHF25995.1"/>
    </source>
</evidence>
<name>W0FSF0_9BACT</name>
<protein>
    <submittedName>
        <fullName evidence="3">Uncharacterized protein</fullName>
    </submittedName>
</protein>
<dbReference type="EMBL" id="KC246862">
    <property type="protein sequence ID" value="AHF25995.1"/>
    <property type="molecule type" value="Genomic_DNA"/>
</dbReference>
<feature type="transmembrane region" description="Helical" evidence="2">
    <location>
        <begin position="155"/>
        <end position="174"/>
    </location>
</feature>